<gene>
    <name evidence="7" type="ORF">ISF26_18475</name>
</gene>
<comment type="similarity">
    <text evidence="2 6">Belongs to the PsaD family.</text>
</comment>
<evidence type="ECO:0000256" key="1">
    <source>
        <dbReference type="ARBA" id="ARBA00002640"/>
    </source>
</evidence>
<dbReference type="PANTHER" id="PTHR31982">
    <property type="entry name" value="PHOTOSYSTEM I REACTION CENTER SUBUNIT II-1, CHLOROPLASTIC-RELATED"/>
    <property type="match status" value="1"/>
</dbReference>
<sequence length="144" mass="15932">MADVKELPFGGSTPLFGGSTGGLLRKAQIEEKYLIVWNSKEEQVFEMPTGGAATMVAGTNVLYLARKEQCHALHRQLVSTFKIRDSKIYRVYPNGEQVLIFPMDGVPSEKSNPGREVVGYVPRKIGDNPNPVDVKFTGKETFDV</sequence>
<keyword evidence="5 6" id="KW-0603">Photosystem I</keyword>
<dbReference type="Pfam" id="PF02531">
    <property type="entry name" value="PsaD"/>
    <property type="match status" value="1"/>
</dbReference>
<dbReference type="RefSeq" id="WP_011143690.1">
    <property type="nucleotide sequence ID" value="NZ_CP063845.1"/>
</dbReference>
<evidence type="ECO:0000313" key="8">
    <source>
        <dbReference type="Proteomes" id="UP001054846"/>
    </source>
</evidence>
<dbReference type="InterPro" id="IPR003685">
    <property type="entry name" value="PsaD"/>
</dbReference>
<proteinExistence type="inferred from homology"/>
<dbReference type="PANTHER" id="PTHR31982:SF5">
    <property type="entry name" value="PHOTOSYSTEM I REACTION CENTER SUBUNIT II, CHLOROPLASTIC"/>
    <property type="match status" value="1"/>
</dbReference>
<keyword evidence="6" id="KW-0793">Thylakoid</keyword>
<evidence type="ECO:0000256" key="6">
    <source>
        <dbReference type="RuleBase" id="RU368104"/>
    </source>
</evidence>
<reference evidence="7 8" key="1">
    <citation type="journal article" date="2021" name="Genome Biol. Evol.">
        <title>Complete Genome Sequencing of a Novel Gloeobacter Species from a Waterfall Cave in Mexico.</title>
        <authorList>
            <person name="Saw J.H."/>
            <person name="Cardona T."/>
            <person name="Montejano G."/>
        </authorList>
    </citation>
    <scope>NUCLEOTIDE SEQUENCE [LARGE SCALE GENOMIC DNA]</scope>
    <source>
        <strain evidence="7">MG652769</strain>
    </source>
</reference>
<dbReference type="EMBL" id="CP063845">
    <property type="protein sequence ID" value="UFP93747.1"/>
    <property type="molecule type" value="Genomic_DNA"/>
</dbReference>
<evidence type="ECO:0000256" key="2">
    <source>
        <dbReference type="ARBA" id="ARBA00009926"/>
    </source>
</evidence>
<evidence type="ECO:0000256" key="4">
    <source>
        <dbReference type="ARBA" id="ARBA00022531"/>
    </source>
</evidence>
<organism evidence="7 8">
    <name type="scientific">Gloeobacter morelensis MG652769</name>
    <dbReference type="NCBI Taxonomy" id="2781736"/>
    <lineage>
        <taxon>Bacteria</taxon>
        <taxon>Bacillati</taxon>
        <taxon>Cyanobacteriota</taxon>
        <taxon>Cyanophyceae</taxon>
        <taxon>Gloeobacterales</taxon>
        <taxon>Gloeobacteraceae</taxon>
        <taxon>Gloeobacter</taxon>
        <taxon>Gloeobacter morelensis</taxon>
    </lineage>
</organism>
<protein>
    <recommendedName>
        <fullName evidence="3 6">Photosystem I reaction center subunit II</fullName>
    </recommendedName>
</protein>
<comment type="function">
    <text evidence="1 6">PsaD can form complexes with ferredoxin and ferredoxin-oxidoreductase in photosystem I (PS I) reaction center.</text>
</comment>
<dbReference type="SUPFAM" id="SSF64234">
    <property type="entry name" value="Photosystem I subunit PsaD"/>
    <property type="match status" value="1"/>
</dbReference>
<keyword evidence="8" id="KW-1185">Reference proteome</keyword>
<name>A0ABY3PJL0_9CYAN</name>
<comment type="subcellular location">
    <subcellularLocation>
        <location evidence="6">Cellular thylakoid membrane</location>
        <topology evidence="6">Peripheral membrane protein</topology>
        <orientation evidence="6">Cytoplasmic side</orientation>
    </subcellularLocation>
</comment>
<dbReference type="Proteomes" id="UP001054846">
    <property type="component" value="Chromosome"/>
</dbReference>
<keyword evidence="4 6" id="KW-0602">Photosynthesis</keyword>
<accession>A0ABY3PJL0</accession>
<evidence type="ECO:0000313" key="7">
    <source>
        <dbReference type="EMBL" id="UFP93747.1"/>
    </source>
</evidence>
<evidence type="ECO:0000256" key="3">
    <source>
        <dbReference type="ARBA" id="ARBA00019814"/>
    </source>
</evidence>
<dbReference type="Gene3D" id="3.30.1470.10">
    <property type="entry name" value="Photosystem I PsaD, reaction center subunit II"/>
    <property type="match status" value="1"/>
</dbReference>
<evidence type="ECO:0000256" key="5">
    <source>
        <dbReference type="ARBA" id="ARBA00022836"/>
    </source>
</evidence>
<dbReference type="InterPro" id="IPR036579">
    <property type="entry name" value="PsaD_sf"/>
</dbReference>